<reference evidence="2" key="1">
    <citation type="submission" date="2022-11" db="UniProtKB">
        <authorList>
            <consortium name="WormBaseParasite"/>
        </authorList>
    </citation>
    <scope>IDENTIFICATION</scope>
</reference>
<evidence type="ECO:0000313" key="2">
    <source>
        <dbReference type="WBParaSite" id="PS1159_v2.g1576.t1"/>
    </source>
</evidence>
<dbReference type="Proteomes" id="UP000887580">
    <property type="component" value="Unplaced"/>
</dbReference>
<evidence type="ECO:0000313" key="1">
    <source>
        <dbReference type="Proteomes" id="UP000887580"/>
    </source>
</evidence>
<proteinExistence type="predicted"/>
<name>A0AC35FBL7_9BILA</name>
<accession>A0AC35FBL7</accession>
<dbReference type="WBParaSite" id="PS1159_v2.g1576.t1">
    <property type="protein sequence ID" value="PS1159_v2.g1576.t1"/>
    <property type="gene ID" value="PS1159_v2.g1576"/>
</dbReference>
<protein>
    <submittedName>
        <fullName evidence="2">Allorecognition 2</fullName>
    </submittedName>
</protein>
<sequence length="316" mass="37106">MKIEGLKQPKKLKNGIIYENNEIENGRMVQIYAYPSTNATTAWIQFQFLNETGNFNSVKFTFNFVNFTMKYKSGDIERIEAWKGPLKMSDENDPFGNERVEIGFIANRIYKFYVKNIVMLNFTIFEEISGNIFTVYSGGKWKHVSGNKKNSEAIYPRKISKKLSCQENFIKPDPNLNITDIQRFFADSSNDIITKKQPNPNFTFYISSFENYETKTFEFRESLCPGSDAMKFDITIVKRENKVYGYPSVWIRQNLKWEKMFNLGMEKPFCTKIEIRGSQDYIKLSCGYAEARLNNIFGRNMKYFIQEKSKKFICNK</sequence>
<organism evidence="1 2">
    <name type="scientific">Panagrolaimus sp. PS1159</name>
    <dbReference type="NCBI Taxonomy" id="55785"/>
    <lineage>
        <taxon>Eukaryota</taxon>
        <taxon>Metazoa</taxon>
        <taxon>Ecdysozoa</taxon>
        <taxon>Nematoda</taxon>
        <taxon>Chromadorea</taxon>
        <taxon>Rhabditida</taxon>
        <taxon>Tylenchina</taxon>
        <taxon>Panagrolaimomorpha</taxon>
        <taxon>Panagrolaimoidea</taxon>
        <taxon>Panagrolaimidae</taxon>
        <taxon>Panagrolaimus</taxon>
    </lineage>
</organism>